<dbReference type="STRING" id="1236989.JCM15548_12286"/>
<feature type="transmembrane region" description="Helical" evidence="1">
    <location>
        <begin position="220"/>
        <end position="241"/>
    </location>
</feature>
<evidence type="ECO:0000313" key="2">
    <source>
        <dbReference type="EMBL" id="GAO30042.1"/>
    </source>
</evidence>
<protein>
    <submittedName>
        <fullName evidence="2">Uncharacterized protein</fullName>
    </submittedName>
</protein>
<keyword evidence="1" id="KW-1133">Transmembrane helix</keyword>
<evidence type="ECO:0000256" key="1">
    <source>
        <dbReference type="SAM" id="Phobius"/>
    </source>
</evidence>
<feature type="transmembrane region" description="Helical" evidence="1">
    <location>
        <begin position="134"/>
        <end position="158"/>
    </location>
</feature>
<keyword evidence="1" id="KW-0472">Membrane</keyword>
<reference evidence="2 3" key="1">
    <citation type="journal article" date="2015" name="Microbes Environ.">
        <title>Distribution and evolution of nitrogen fixation genes in the phylum bacteroidetes.</title>
        <authorList>
            <person name="Inoue J."/>
            <person name="Oshima K."/>
            <person name="Suda W."/>
            <person name="Sakamoto M."/>
            <person name="Iino T."/>
            <person name="Noda S."/>
            <person name="Hongoh Y."/>
            <person name="Hattori M."/>
            <person name="Ohkuma M."/>
        </authorList>
    </citation>
    <scope>NUCLEOTIDE SEQUENCE [LARGE SCALE GENOMIC DNA]</scope>
    <source>
        <strain evidence="2">JCM 15548</strain>
    </source>
</reference>
<gene>
    <name evidence="2" type="ORF">JCM15548_12286</name>
</gene>
<proteinExistence type="predicted"/>
<dbReference type="Proteomes" id="UP000032900">
    <property type="component" value="Unassembled WGS sequence"/>
</dbReference>
<accession>A0A0E9LWV4</accession>
<feature type="transmembrane region" description="Helical" evidence="1">
    <location>
        <begin position="170"/>
        <end position="190"/>
    </location>
</feature>
<dbReference type="EMBL" id="BAZW01000017">
    <property type="protein sequence ID" value="GAO30042.1"/>
    <property type="molecule type" value="Genomic_DNA"/>
</dbReference>
<evidence type="ECO:0000313" key="3">
    <source>
        <dbReference type="Proteomes" id="UP000032900"/>
    </source>
</evidence>
<dbReference type="AlphaFoldDB" id="A0A0E9LWV4"/>
<organism evidence="2 3">
    <name type="scientific">Geofilum rubicundum JCM 15548</name>
    <dbReference type="NCBI Taxonomy" id="1236989"/>
    <lineage>
        <taxon>Bacteria</taxon>
        <taxon>Pseudomonadati</taxon>
        <taxon>Bacteroidota</taxon>
        <taxon>Bacteroidia</taxon>
        <taxon>Marinilabiliales</taxon>
        <taxon>Marinilabiliaceae</taxon>
        <taxon>Geofilum</taxon>
    </lineage>
</organism>
<feature type="transmembrane region" description="Helical" evidence="1">
    <location>
        <begin position="253"/>
        <end position="271"/>
    </location>
</feature>
<name>A0A0E9LWV4_9BACT</name>
<feature type="transmembrane region" description="Helical" evidence="1">
    <location>
        <begin position="301"/>
        <end position="317"/>
    </location>
</feature>
<keyword evidence="3" id="KW-1185">Reference proteome</keyword>
<feature type="transmembrane region" description="Helical" evidence="1">
    <location>
        <begin position="43"/>
        <end position="65"/>
    </location>
</feature>
<dbReference type="OrthoDB" id="1117346at2"/>
<keyword evidence="1" id="KW-0812">Transmembrane</keyword>
<feature type="transmembrane region" description="Helical" evidence="1">
    <location>
        <begin position="85"/>
        <end position="114"/>
    </location>
</feature>
<sequence length="318" mass="35793">MSALVLGPLVVLGLWIRYFVVEITHITVLDNPSMPFWDFLVEPYLGYSAFTAALGSYVLVLITGLSVNRMVVRYGMLRHQSTMVLIMYGLLSSAFLSVQKLSPVWFFVFFFVLGLERLFSGVQKRNATANCFDAAFLLGIGSLFYAKGVFFFPLILIAMGVLRLANLRSVVASVLGLLLPFILSFAWYFYWNKGFVFFEVLSENLVANPGQYNHGIYSRIYMGLIILITGLSILATVRQMGLQKIIVRRYHRIFIWVILLAATAVLTPFFSMEMLPLAAIGAAVTLTAWLESVSRRSIRETIFVLIVIVTLVGQFLLF</sequence>
<comment type="caution">
    <text evidence="2">The sequence shown here is derived from an EMBL/GenBank/DDBJ whole genome shotgun (WGS) entry which is preliminary data.</text>
</comment>
<feature type="transmembrane region" description="Helical" evidence="1">
    <location>
        <begin position="277"/>
        <end position="294"/>
    </location>
</feature>